<gene>
    <name evidence="2" type="ORF">F7O44_07880</name>
</gene>
<protein>
    <submittedName>
        <fullName evidence="2">Uncharacterized protein</fullName>
    </submittedName>
</protein>
<sequence length="301" mass="33022">MSGSTSNRVGVGDIFTDDGLRAALRRVMDGEGWDSPVGQLVVDALRAMSHRWTVPHADVVDPHRLDHLVGLAWEMLVTYPEKVVSARSPWGMINVALWHRACSAALADELGVSERHARQLMQSNVRSRLQAGALHTTVRLGEGTTFERASTEPAARRDPVGDEALGNVHAEPTEDWDEALRLLQTELVEAGVPPEQTVEAIQQVIEVIAAAHSRSYMHTEVYRSPQLAGLDHAQRRALAELLIGTRRGGAADSAWWTLRCRLADGERPQLRAYPKFAARVAKFAAPFVDGRKADAELRVGA</sequence>
<keyword evidence="3" id="KW-1185">Reference proteome</keyword>
<accession>A0A7K3M1S1</accession>
<dbReference type="EMBL" id="WLZY01000002">
    <property type="protein sequence ID" value="NDL56987.1"/>
    <property type="molecule type" value="Genomic_DNA"/>
</dbReference>
<proteinExistence type="predicted"/>
<dbReference type="Proteomes" id="UP000460435">
    <property type="component" value="Unassembled WGS sequence"/>
</dbReference>
<dbReference type="AlphaFoldDB" id="A0A7K3M1S1"/>
<dbReference type="RefSeq" id="WP_162449677.1">
    <property type="nucleotide sequence ID" value="NZ_WLZY01000002.1"/>
</dbReference>
<feature type="region of interest" description="Disordered" evidence="1">
    <location>
        <begin position="147"/>
        <end position="166"/>
    </location>
</feature>
<comment type="caution">
    <text evidence="2">The sequence shown here is derived from an EMBL/GenBank/DDBJ whole genome shotgun (WGS) entry which is preliminary data.</text>
</comment>
<reference evidence="2 3" key="1">
    <citation type="submission" date="2019-11" db="EMBL/GenBank/DDBJ databases">
        <authorList>
            <person name="Li X.-J."/>
            <person name="Feng X.-M."/>
        </authorList>
    </citation>
    <scope>NUCLEOTIDE SEQUENCE [LARGE SCALE GENOMIC DNA]</scope>
    <source>
        <strain evidence="2 3">XMNu-373</strain>
    </source>
</reference>
<organism evidence="2 3">
    <name type="scientific">Phytoactinopolyspora mesophila</name>
    <dbReference type="NCBI Taxonomy" id="2650750"/>
    <lineage>
        <taxon>Bacteria</taxon>
        <taxon>Bacillati</taxon>
        <taxon>Actinomycetota</taxon>
        <taxon>Actinomycetes</taxon>
        <taxon>Jiangellales</taxon>
        <taxon>Jiangellaceae</taxon>
        <taxon>Phytoactinopolyspora</taxon>
    </lineage>
</organism>
<evidence type="ECO:0000313" key="3">
    <source>
        <dbReference type="Proteomes" id="UP000460435"/>
    </source>
</evidence>
<name>A0A7K3M1S1_9ACTN</name>
<evidence type="ECO:0000256" key="1">
    <source>
        <dbReference type="SAM" id="MobiDB-lite"/>
    </source>
</evidence>
<evidence type="ECO:0000313" key="2">
    <source>
        <dbReference type="EMBL" id="NDL56987.1"/>
    </source>
</evidence>